<dbReference type="AlphaFoldDB" id="A0A917S7M4"/>
<evidence type="ECO:0000313" key="3">
    <source>
        <dbReference type="Proteomes" id="UP000654670"/>
    </source>
</evidence>
<keyword evidence="3" id="KW-1185">Reference proteome</keyword>
<name>A0A917S7M4_9BACL</name>
<dbReference type="Proteomes" id="UP000654670">
    <property type="component" value="Unassembled WGS sequence"/>
</dbReference>
<dbReference type="EMBL" id="BMOK01000012">
    <property type="protein sequence ID" value="GGL60292.1"/>
    <property type="molecule type" value="Genomic_DNA"/>
</dbReference>
<dbReference type="Pfam" id="PF17295">
    <property type="entry name" value="DUF5348"/>
    <property type="match status" value="1"/>
</dbReference>
<accession>A0A917S7M4</accession>
<comment type="caution">
    <text evidence="2">The sequence shown here is derived from an EMBL/GenBank/DDBJ whole genome shotgun (WGS) entry which is preliminary data.</text>
</comment>
<dbReference type="InterPro" id="IPR035255">
    <property type="entry name" value="DUF5348"/>
</dbReference>
<organism evidence="2 3">
    <name type="scientific">Sporolactobacillus putidus</name>
    <dbReference type="NCBI Taxonomy" id="492735"/>
    <lineage>
        <taxon>Bacteria</taxon>
        <taxon>Bacillati</taxon>
        <taxon>Bacillota</taxon>
        <taxon>Bacilli</taxon>
        <taxon>Bacillales</taxon>
        <taxon>Sporolactobacillaceae</taxon>
        <taxon>Sporolactobacillus</taxon>
    </lineage>
</organism>
<dbReference type="Gene3D" id="2.40.10.390">
    <property type="match status" value="1"/>
</dbReference>
<sequence length="73" mass="8793">MNTPDEMFYNPERDRWTVDYQGHPCELHCGIGFDLIVGYYYLNCTLEFGNCWYVITEGVRFNLNEKQRYQVIL</sequence>
<gene>
    <name evidence="2" type="ORF">GCM10007968_25370</name>
</gene>
<evidence type="ECO:0000259" key="1">
    <source>
        <dbReference type="Pfam" id="PF17295"/>
    </source>
</evidence>
<dbReference type="RefSeq" id="WP_188803929.1">
    <property type="nucleotide sequence ID" value="NZ_BMOK01000012.1"/>
</dbReference>
<feature type="domain" description="DUF5348" evidence="1">
    <location>
        <begin position="6"/>
        <end position="71"/>
    </location>
</feature>
<reference evidence="2" key="2">
    <citation type="submission" date="2020-09" db="EMBL/GenBank/DDBJ databases">
        <authorList>
            <person name="Sun Q."/>
            <person name="Ohkuma M."/>
        </authorList>
    </citation>
    <scope>NUCLEOTIDE SEQUENCE</scope>
    <source>
        <strain evidence="2">JCM 15325</strain>
    </source>
</reference>
<proteinExistence type="predicted"/>
<reference evidence="2" key="1">
    <citation type="journal article" date="2014" name="Int. J. Syst. Evol. Microbiol.">
        <title>Complete genome sequence of Corynebacterium casei LMG S-19264T (=DSM 44701T), isolated from a smear-ripened cheese.</title>
        <authorList>
            <consortium name="US DOE Joint Genome Institute (JGI-PGF)"/>
            <person name="Walter F."/>
            <person name="Albersmeier A."/>
            <person name="Kalinowski J."/>
            <person name="Ruckert C."/>
        </authorList>
    </citation>
    <scope>NUCLEOTIDE SEQUENCE</scope>
    <source>
        <strain evidence="2">JCM 15325</strain>
    </source>
</reference>
<evidence type="ECO:0000313" key="2">
    <source>
        <dbReference type="EMBL" id="GGL60292.1"/>
    </source>
</evidence>
<protein>
    <recommendedName>
        <fullName evidence="1">DUF5348 domain-containing protein</fullName>
    </recommendedName>
</protein>